<protein>
    <submittedName>
        <fullName evidence="1">Uncharacterized protein</fullName>
    </submittedName>
</protein>
<accession>A0A0C2T3N0</accession>
<dbReference type="EMBL" id="KN818288">
    <property type="protein sequence ID" value="KIL61109.1"/>
    <property type="molecule type" value="Genomic_DNA"/>
</dbReference>
<evidence type="ECO:0000313" key="2">
    <source>
        <dbReference type="Proteomes" id="UP000054549"/>
    </source>
</evidence>
<sequence length="112" mass="12347">ANHGNGAGQITSGLTRGISATGSTIPLGCPMNGFRYLFHPDWDQYALVHPTTREVFGFYAPRVRAFLTLDAALHATERRSDLVTPGGYETSVRIMNIENVHRNHHTRNQDGA</sequence>
<evidence type="ECO:0000313" key="1">
    <source>
        <dbReference type="EMBL" id="KIL61109.1"/>
    </source>
</evidence>
<proteinExistence type="predicted"/>
<dbReference type="AlphaFoldDB" id="A0A0C2T3N0"/>
<dbReference type="Proteomes" id="UP000054549">
    <property type="component" value="Unassembled WGS sequence"/>
</dbReference>
<dbReference type="InParanoid" id="A0A0C2T3N0"/>
<feature type="non-terminal residue" evidence="1">
    <location>
        <position position="1"/>
    </location>
</feature>
<gene>
    <name evidence="1" type="ORF">M378DRAFT_167268</name>
</gene>
<name>A0A0C2T3N0_AMAMK</name>
<dbReference type="HOGENOM" id="CLU_2151638_0_0_1"/>
<organism evidence="1 2">
    <name type="scientific">Amanita muscaria (strain Koide BX008)</name>
    <dbReference type="NCBI Taxonomy" id="946122"/>
    <lineage>
        <taxon>Eukaryota</taxon>
        <taxon>Fungi</taxon>
        <taxon>Dikarya</taxon>
        <taxon>Basidiomycota</taxon>
        <taxon>Agaricomycotina</taxon>
        <taxon>Agaricomycetes</taxon>
        <taxon>Agaricomycetidae</taxon>
        <taxon>Agaricales</taxon>
        <taxon>Pluteineae</taxon>
        <taxon>Amanitaceae</taxon>
        <taxon>Amanita</taxon>
    </lineage>
</organism>
<reference evidence="1 2" key="1">
    <citation type="submission" date="2014-04" db="EMBL/GenBank/DDBJ databases">
        <title>Evolutionary Origins and Diversification of the Mycorrhizal Mutualists.</title>
        <authorList>
            <consortium name="DOE Joint Genome Institute"/>
            <consortium name="Mycorrhizal Genomics Consortium"/>
            <person name="Kohler A."/>
            <person name="Kuo A."/>
            <person name="Nagy L.G."/>
            <person name="Floudas D."/>
            <person name="Copeland A."/>
            <person name="Barry K.W."/>
            <person name="Cichocki N."/>
            <person name="Veneault-Fourrey C."/>
            <person name="LaButti K."/>
            <person name="Lindquist E.A."/>
            <person name="Lipzen A."/>
            <person name="Lundell T."/>
            <person name="Morin E."/>
            <person name="Murat C."/>
            <person name="Riley R."/>
            <person name="Ohm R."/>
            <person name="Sun H."/>
            <person name="Tunlid A."/>
            <person name="Henrissat B."/>
            <person name="Grigoriev I.V."/>
            <person name="Hibbett D.S."/>
            <person name="Martin F."/>
        </authorList>
    </citation>
    <scope>NUCLEOTIDE SEQUENCE [LARGE SCALE GENOMIC DNA]</scope>
    <source>
        <strain evidence="1 2">Koide BX008</strain>
    </source>
</reference>
<keyword evidence="2" id="KW-1185">Reference proteome</keyword>
<feature type="non-terminal residue" evidence="1">
    <location>
        <position position="112"/>
    </location>
</feature>